<dbReference type="HOGENOM" id="CLU_1721912_0_0_1"/>
<organism evidence="1 2">
    <name type="scientific">Aspergillus clavatus (strain ATCC 1007 / CBS 513.65 / DSM 816 / NCTC 3887 / NRRL 1 / QM 1276 / 107)</name>
    <dbReference type="NCBI Taxonomy" id="344612"/>
    <lineage>
        <taxon>Eukaryota</taxon>
        <taxon>Fungi</taxon>
        <taxon>Dikarya</taxon>
        <taxon>Ascomycota</taxon>
        <taxon>Pezizomycotina</taxon>
        <taxon>Eurotiomycetes</taxon>
        <taxon>Eurotiomycetidae</taxon>
        <taxon>Eurotiales</taxon>
        <taxon>Aspergillaceae</taxon>
        <taxon>Aspergillus</taxon>
        <taxon>Aspergillus subgen. Fumigati</taxon>
    </lineage>
</organism>
<dbReference type="AlphaFoldDB" id="A1CGZ7"/>
<name>A1CGZ7_ASPCL</name>
<gene>
    <name evidence="1" type="ORF">ACLA_046170</name>
</gene>
<proteinExistence type="predicted"/>
<dbReference type="RefSeq" id="XP_001271578.1">
    <property type="nucleotide sequence ID" value="XM_001271577.1"/>
</dbReference>
<protein>
    <submittedName>
        <fullName evidence="1">Uncharacterized protein</fullName>
    </submittedName>
</protein>
<dbReference type="GeneID" id="4704193"/>
<evidence type="ECO:0000313" key="2">
    <source>
        <dbReference type="Proteomes" id="UP000006701"/>
    </source>
</evidence>
<accession>A1CGZ7</accession>
<reference evidence="1 2" key="1">
    <citation type="journal article" date="2008" name="PLoS Genet.">
        <title>Genomic islands in the pathogenic filamentous fungus Aspergillus fumigatus.</title>
        <authorList>
            <person name="Fedorova N.D."/>
            <person name="Khaldi N."/>
            <person name="Joardar V.S."/>
            <person name="Maiti R."/>
            <person name="Amedeo P."/>
            <person name="Anderson M.J."/>
            <person name="Crabtree J."/>
            <person name="Silva J.C."/>
            <person name="Badger J.H."/>
            <person name="Albarraq A."/>
            <person name="Angiuoli S."/>
            <person name="Bussey H."/>
            <person name="Bowyer P."/>
            <person name="Cotty P.J."/>
            <person name="Dyer P.S."/>
            <person name="Egan A."/>
            <person name="Galens K."/>
            <person name="Fraser-Liggett C.M."/>
            <person name="Haas B.J."/>
            <person name="Inman J.M."/>
            <person name="Kent R."/>
            <person name="Lemieux S."/>
            <person name="Malavazi I."/>
            <person name="Orvis J."/>
            <person name="Roemer T."/>
            <person name="Ronning C.M."/>
            <person name="Sundaram J.P."/>
            <person name="Sutton G."/>
            <person name="Turner G."/>
            <person name="Venter J.C."/>
            <person name="White O.R."/>
            <person name="Whitty B.R."/>
            <person name="Youngman P."/>
            <person name="Wolfe K.H."/>
            <person name="Goldman G.H."/>
            <person name="Wortman J.R."/>
            <person name="Jiang B."/>
            <person name="Denning D.W."/>
            <person name="Nierman W.C."/>
        </authorList>
    </citation>
    <scope>NUCLEOTIDE SEQUENCE [LARGE SCALE GENOMIC DNA]</scope>
    <source>
        <strain evidence="2">ATCC 1007 / CBS 513.65 / DSM 816 / NCTC 3887 / NRRL 1</strain>
    </source>
</reference>
<dbReference type="Proteomes" id="UP000006701">
    <property type="component" value="Unassembled WGS sequence"/>
</dbReference>
<evidence type="ECO:0000313" key="1">
    <source>
        <dbReference type="EMBL" id="EAW10152.1"/>
    </source>
</evidence>
<keyword evidence="2" id="KW-1185">Reference proteome</keyword>
<dbReference type="KEGG" id="act:ACLA_046170"/>
<dbReference type="EMBL" id="DS027054">
    <property type="protein sequence ID" value="EAW10152.1"/>
    <property type="molecule type" value="Genomic_DNA"/>
</dbReference>
<dbReference type="VEuPathDB" id="FungiDB:ACLA_046170"/>
<sequence>MAMAMAEWLIQDFRLRVQGPREGAAIETWDWLAERQREASDPFDFFIDPGSHEYDSSDSFGAQQTRSSRLNKSTCISTNLTGHLIDGGNGCLSGPYPKREEVQNVRTMRLTAIATWSLGSTRDPGRWAFLGLWRSPNGFLKASSLGHLTEVD</sequence>